<evidence type="ECO:0000256" key="1">
    <source>
        <dbReference type="ARBA" id="ARBA00004435"/>
    </source>
</evidence>
<dbReference type="GO" id="GO:0005912">
    <property type="term" value="C:adherens junction"/>
    <property type="evidence" value="ECO:0007669"/>
    <property type="project" value="UniProtKB-SubCell"/>
</dbReference>
<sequence>MSDVHSGSFCKEGVFSHIVPPQTGTLRTPCHVLIYFSSRAPQRAMYFRSIAVCACLFNVAMVQNVYPCIPSPRPWSSMIGICAITVFLNAAGSMGMQLTSTGPQTVQRAQGERMTLVCTYTPDPSDTGELDIEWSVVSPDTTQKDQLLLSYAGGNKYVHGNPGLTKGLDFAAGDPSLGDASLSIAFLSPAHSAIYQCKVKKSPGVDMQKVSLVVMVRPSVPKCWVEGEAAVGETVSLHCKSSEGSSPLNYAWKREGGGPIPPSATQNRVTGELLISNHSQSFVGIYMCEVTNAVGDERCRVKLTANKPPNRAGVIVGTVVGCLLLIIILAILIWLLIYKCDARFTRYEKEVSNDIREDVPAPESRPHSRGSSRGASLHPGVAYSQVGMQQTGHSDRGHTHIPSSSTGYTPVKYDSRYGFAV</sequence>
<feature type="region of interest" description="Disordered" evidence="7">
    <location>
        <begin position="353"/>
        <end position="377"/>
    </location>
</feature>
<evidence type="ECO:0000313" key="10">
    <source>
        <dbReference type="Ensembl" id="ENSOTSP00005115495.1"/>
    </source>
</evidence>
<feature type="domain" description="Ig-like" evidence="9">
    <location>
        <begin position="218"/>
        <end position="304"/>
    </location>
</feature>
<evidence type="ECO:0000256" key="8">
    <source>
        <dbReference type="SAM" id="Phobius"/>
    </source>
</evidence>
<feature type="transmembrane region" description="Helical" evidence="8">
    <location>
        <begin position="312"/>
        <end position="337"/>
    </location>
</feature>
<dbReference type="InterPro" id="IPR013783">
    <property type="entry name" value="Ig-like_fold"/>
</dbReference>
<reference evidence="10" key="2">
    <citation type="submission" date="2025-08" db="UniProtKB">
        <authorList>
            <consortium name="Ensembl"/>
        </authorList>
    </citation>
    <scope>IDENTIFICATION</scope>
</reference>
<dbReference type="GeneTree" id="ENSGT00940000165076"/>
<dbReference type="Ensembl" id="ENSOTST00005146257.1">
    <property type="protein sequence ID" value="ENSOTSP00005115495.1"/>
    <property type="gene ID" value="ENSOTSG00005005968.2"/>
</dbReference>
<evidence type="ECO:0000256" key="6">
    <source>
        <dbReference type="ARBA" id="ARBA00023768"/>
    </source>
</evidence>
<comment type="subcellular location">
    <subcellularLocation>
        <location evidence="6">Basolateral cell membrane</location>
        <topology evidence="6">Single-pass type I membrane protein</topology>
    </subcellularLocation>
    <subcellularLocation>
        <location evidence="2">Cell junction</location>
        <location evidence="2">Adherens junction</location>
    </subcellularLocation>
    <subcellularLocation>
        <location evidence="1">Cell junction</location>
        <location evidence="1">Tight junction</location>
    </subcellularLocation>
</comment>
<dbReference type="PANTHER" id="PTHR44468">
    <property type="entry name" value="COXSACKIEVIRUS AND ADENOVIRUS RECEPTOR-RELATED"/>
    <property type="match status" value="1"/>
</dbReference>
<dbReference type="InterPro" id="IPR052307">
    <property type="entry name" value="EJ_Adhesion_Regulator"/>
</dbReference>
<dbReference type="AlphaFoldDB" id="A0AAZ3PGC0"/>
<name>A0AAZ3PGC0_ONCTS</name>
<keyword evidence="8" id="KW-0812">Transmembrane</keyword>
<evidence type="ECO:0000259" key="9">
    <source>
        <dbReference type="PROSITE" id="PS50835"/>
    </source>
</evidence>
<organism evidence="10 11">
    <name type="scientific">Oncorhynchus tshawytscha</name>
    <name type="common">Chinook salmon</name>
    <name type="synonym">Salmo tshawytscha</name>
    <dbReference type="NCBI Taxonomy" id="74940"/>
    <lineage>
        <taxon>Eukaryota</taxon>
        <taxon>Metazoa</taxon>
        <taxon>Chordata</taxon>
        <taxon>Craniata</taxon>
        <taxon>Vertebrata</taxon>
        <taxon>Euteleostomi</taxon>
        <taxon>Actinopterygii</taxon>
        <taxon>Neopterygii</taxon>
        <taxon>Teleostei</taxon>
        <taxon>Protacanthopterygii</taxon>
        <taxon>Salmoniformes</taxon>
        <taxon>Salmonidae</taxon>
        <taxon>Salmoninae</taxon>
        <taxon>Oncorhynchus</taxon>
    </lineage>
</organism>
<evidence type="ECO:0000256" key="3">
    <source>
        <dbReference type="ARBA" id="ARBA00022427"/>
    </source>
</evidence>
<dbReference type="InterPro" id="IPR036179">
    <property type="entry name" value="Ig-like_dom_sf"/>
</dbReference>
<dbReference type="PROSITE" id="PS50835">
    <property type="entry name" value="IG_LIKE"/>
    <property type="match status" value="2"/>
</dbReference>
<dbReference type="InterPro" id="IPR013151">
    <property type="entry name" value="Immunoglobulin_dom"/>
</dbReference>
<dbReference type="Pfam" id="PF00047">
    <property type="entry name" value="ig"/>
    <property type="match status" value="1"/>
</dbReference>
<dbReference type="InterPro" id="IPR013106">
    <property type="entry name" value="Ig_V-set"/>
</dbReference>
<evidence type="ECO:0000256" key="5">
    <source>
        <dbReference type="ARBA" id="ARBA00023319"/>
    </source>
</evidence>
<dbReference type="SMART" id="SM00408">
    <property type="entry name" value="IGc2"/>
    <property type="match status" value="2"/>
</dbReference>
<evidence type="ECO:0000313" key="11">
    <source>
        <dbReference type="Proteomes" id="UP000694402"/>
    </source>
</evidence>
<keyword evidence="11" id="KW-1185">Reference proteome</keyword>
<keyword evidence="5" id="KW-0393">Immunoglobulin domain</keyword>
<gene>
    <name evidence="10" type="primary">ACSF3</name>
</gene>
<accession>A0AAZ3PGC0</accession>
<dbReference type="PANTHER" id="PTHR44468:SF1">
    <property type="entry name" value="V-SET AND IMMUNOGLOBULIN DOMAIN CONTAINING 8A ISOFORM 1"/>
    <property type="match status" value="1"/>
</dbReference>
<keyword evidence="8" id="KW-1133">Transmembrane helix</keyword>
<dbReference type="InterPro" id="IPR007110">
    <property type="entry name" value="Ig-like_dom"/>
</dbReference>
<dbReference type="InterPro" id="IPR003598">
    <property type="entry name" value="Ig_sub2"/>
</dbReference>
<reference evidence="11" key="1">
    <citation type="journal article" date="2018" name="PLoS ONE">
        <title>Chinook salmon (Oncorhynchus tshawytscha) genome and transcriptome.</title>
        <authorList>
            <person name="Christensen K.A."/>
            <person name="Leong J.S."/>
            <person name="Sakhrani D."/>
            <person name="Biagi C.A."/>
            <person name="Minkley D.R."/>
            <person name="Withler R.E."/>
            <person name="Rondeau E.B."/>
            <person name="Koop B.F."/>
            <person name="Devlin R.H."/>
        </authorList>
    </citation>
    <scope>NUCLEOTIDE SEQUENCE [LARGE SCALE GENOMIC DNA]</scope>
</reference>
<keyword evidence="3" id="KW-0796">Tight junction</keyword>
<dbReference type="Gene3D" id="2.60.40.10">
    <property type="entry name" value="Immunoglobulins"/>
    <property type="match status" value="2"/>
</dbReference>
<proteinExistence type="predicted"/>
<dbReference type="SMART" id="SM00409">
    <property type="entry name" value="IG"/>
    <property type="match status" value="2"/>
</dbReference>
<evidence type="ECO:0000256" key="4">
    <source>
        <dbReference type="ARBA" id="ARBA00022949"/>
    </source>
</evidence>
<evidence type="ECO:0000256" key="7">
    <source>
        <dbReference type="SAM" id="MobiDB-lite"/>
    </source>
</evidence>
<dbReference type="InterPro" id="IPR003599">
    <property type="entry name" value="Ig_sub"/>
</dbReference>
<dbReference type="GO" id="GO:0016323">
    <property type="term" value="C:basolateral plasma membrane"/>
    <property type="evidence" value="ECO:0007669"/>
    <property type="project" value="UniProtKB-SubCell"/>
</dbReference>
<protein>
    <recommendedName>
        <fullName evidence="9">Ig-like domain-containing protein</fullName>
    </recommendedName>
</protein>
<dbReference type="GO" id="GO:0005923">
    <property type="term" value="C:bicellular tight junction"/>
    <property type="evidence" value="ECO:0007669"/>
    <property type="project" value="UniProtKB-SubCell"/>
</dbReference>
<keyword evidence="4" id="KW-0965">Cell junction</keyword>
<feature type="domain" description="Ig-like" evidence="9">
    <location>
        <begin position="96"/>
        <end position="211"/>
    </location>
</feature>
<keyword evidence="8" id="KW-0472">Membrane</keyword>
<reference evidence="10" key="3">
    <citation type="submission" date="2025-09" db="UniProtKB">
        <authorList>
            <consortium name="Ensembl"/>
        </authorList>
    </citation>
    <scope>IDENTIFICATION</scope>
</reference>
<evidence type="ECO:0000256" key="2">
    <source>
        <dbReference type="ARBA" id="ARBA00004536"/>
    </source>
</evidence>
<dbReference type="Pfam" id="PF07686">
    <property type="entry name" value="V-set"/>
    <property type="match status" value="1"/>
</dbReference>
<dbReference type="Proteomes" id="UP000694402">
    <property type="component" value="Unassembled WGS sequence"/>
</dbReference>
<dbReference type="SUPFAM" id="SSF48726">
    <property type="entry name" value="Immunoglobulin"/>
    <property type="match status" value="2"/>
</dbReference>